<name>A0A6J5KXF2_9CAUD</name>
<reference evidence="1" key="1">
    <citation type="submission" date="2020-04" db="EMBL/GenBank/DDBJ databases">
        <authorList>
            <person name="Chiriac C."/>
            <person name="Salcher M."/>
            <person name="Ghai R."/>
            <person name="Kavagutti S V."/>
        </authorList>
    </citation>
    <scope>NUCLEOTIDE SEQUENCE</scope>
</reference>
<evidence type="ECO:0000313" key="1">
    <source>
        <dbReference type="EMBL" id="CAB4124900.1"/>
    </source>
</evidence>
<organism evidence="1">
    <name type="scientific">uncultured Caudovirales phage</name>
    <dbReference type="NCBI Taxonomy" id="2100421"/>
    <lineage>
        <taxon>Viruses</taxon>
        <taxon>Duplodnaviria</taxon>
        <taxon>Heunggongvirae</taxon>
        <taxon>Uroviricota</taxon>
        <taxon>Caudoviricetes</taxon>
        <taxon>Peduoviridae</taxon>
        <taxon>Maltschvirus</taxon>
        <taxon>Maltschvirus maltsch</taxon>
    </lineage>
</organism>
<sequence length="110" mass="11494">MTNETNLETAAALADLVSLAEQNAVTLPQMLDALKALVSKNTAPVVNVAPPTVNVAAPNVNVAAPAVSVNAQAGPTIVQLLESKSKKVRLKVQYNDSGRIESMDVETLTE</sequence>
<dbReference type="EMBL" id="LR796184">
    <property type="protein sequence ID" value="CAB4124900.1"/>
    <property type="molecule type" value="Genomic_DNA"/>
</dbReference>
<protein>
    <submittedName>
        <fullName evidence="1">Uncharacterized protein</fullName>
    </submittedName>
</protein>
<accession>A0A6J5KXF2</accession>
<proteinExistence type="predicted"/>
<gene>
    <name evidence="1" type="ORF">UFOVP61_45</name>
</gene>